<dbReference type="AlphaFoldDB" id="A0A8D5FHF5"/>
<dbReference type="Proteomes" id="UP000826725">
    <property type="component" value="Chromosome"/>
</dbReference>
<keyword evidence="2" id="KW-0479">Metal-binding</keyword>
<keyword evidence="4" id="KW-0411">Iron-sulfur</keyword>
<dbReference type="PROSITE" id="PS51379">
    <property type="entry name" value="4FE4S_FER_2"/>
    <property type="match status" value="2"/>
</dbReference>
<evidence type="ECO:0000313" key="7">
    <source>
        <dbReference type="Proteomes" id="UP000826725"/>
    </source>
</evidence>
<dbReference type="InterPro" id="IPR050954">
    <property type="entry name" value="ET_IronSulfur_Cluster-Binding"/>
</dbReference>
<sequence length="241" mass="27554">MALIDIKPHEIRKRMIDDIRRALQKPIQDRRWVMVIDQEKCVGCTACTTSCVAENHLPPGVVYRPVVEEEHGNYPNVRKSFLPRPCMQCDDPPCVKVCPAHATWKRMDGIIEINYKRCIGCRYCISACPYSARTFDMGYFYTDNTPEIMQYEREPNFEYGKAWPRKDRESSPVGNARKCTYCIHKVEKGMLPACVSTCIGDATYFGDANDPKSLIAELLASPRARKLREEEGTEPATTYLV</sequence>
<organism evidence="6 7">
    <name type="scientific">Desulfomarina profundi</name>
    <dbReference type="NCBI Taxonomy" id="2772557"/>
    <lineage>
        <taxon>Bacteria</taxon>
        <taxon>Pseudomonadati</taxon>
        <taxon>Thermodesulfobacteriota</taxon>
        <taxon>Desulfobulbia</taxon>
        <taxon>Desulfobulbales</taxon>
        <taxon>Desulfobulbaceae</taxon>
        <taxon>Desulfomarina</taxon>
    </lineage>
</organism>
<evidence type="ECO:0000313" key="6">
    <source>
        <dbReference type="EMBL" id="BCL61408.1"/>
    </source>
</evidence>
<accession>A0A8D5FHF5</accession>
<dbReference type="PANTHER" id="PTHR43177:SF3">
    <property type="entry name" value="PROTEIN NRFC HOMOLOG"/>
    <property type="match status" value="1"/>
</dbReference>
<gene>
    <name evidence="6" type="ORF">DGMP_21010</name>
</gene>
<evidence type="ECO:0000256" key="1">
    <source>
        <dbReference type="ARBA" id="ARBA00022485"/>
    </source>
</evidence>
<protein>
    <submittedName>
        <fullName evidence="6">4Fe-4S ferredoxin</fullName>
    </submittedName>
</protein>
<dbReference type="PANTHER" id="PTHR43177">
    <property type="entry name" value="PROTEIN NRFC"/>
    <property type="match status" value="1"/>
</dbReference>
<reference evidence="6" key="1">
    <citation type="submission" date="2020-09" db="EMBL/GenBank/DDBJ databases">
        <title>Desulfogranum mesoprofundum gen. nov., sp. nov., a novel mesophilic, sulfate-reducing chemolithoautotroph isolated from a deep-sea hydrothermal vent chimney in the Suiyo Seamount.</title>
        <authorList>
            <person name="Hashimoto Y."/>
            <person name="Nakagawa S."/>
        </authorList>
    </citation>
    <scope>NUCLEOTIDE SEQUENCE</scope>
    <source>
        <strain evidence="6">KT2</strain>
    </source>
</reference>
<evidence type="ECO:0000256" key="3">
    <source>
        <dbReference type="ARBA" id="ARBA00023004"/>
    </source>
</evidence>
<evidence type="ECO:0000256" key="4">
    <source>
        <dbReference type="ARBA" id="ARBA00023014"/>
    </source>
</evidence>
<evidence type="ECO:0000259" key="5">
    <source>
        <dbReference type="PROSITE" id="PS51379"/>
    </source>
</evidence>
<dbReference type="RefSeq" id="WP_228853864.1">
    <property type="nucleotide sequence ID" value="NZ_AP024086.1"/>
</dbReference>
<proteinExistence type="predicted"/>
<dbReference type="Pfam" id="PF12797">
    <property type="entry name" value="Fer4_2"/>
    <property type="match status" value="1"/>
</dbReference>
<name>A0A8D5FHF5_9BACT</name>
<dbReference type="InterPro" id="IPR017900">
    <property type="entry name" value="4Fe4S_Fe_S_CS"/>
</dbReference>
<dbReference type="GO" id="GO:0046872">
    <property type="term" value="F:metal ion binding"/>
    <property type="evidence" value="ECO:0007669"/>
    <property type="project" value="UniProtKB-KW"/>
</dbReference>
<keyword evidence="3" id="KW-0408">Iron</keyword>
<dbReference type="EMBL" id="AP024086">
    <property type="protein sequence ID" value="BCL61408.1"/>
    <property type="molecule type" value="Genomic_DNA"/>
</dbReference>
<dbReference type="KEGG" id="dbk:DGMP_21010"/>
<feature type="domain" description="4Fe-4S ferredoxin-type" evidence="5">
    <location>
        <begin position="109"/>
        <end position="138"/>
    </location>
</feature>
<keyword evidence="7" id="KW-1185">Reference proteome</keyword>
<dbReference type="Pfam" id="PF13247">
    <property type="entry name" value="Fer4_11"/>
    <property type="match status" value="2"/>
</dbReference>
<dbReference type="InterPro" id="IPR017896">
    <property type="entry name" value="4Fe4S_Fe-S-bd"/>
</dbReference>
<feature type="domain" description="4Fe-4S ferredoxin-type" evidence="5">
    <location>
        <begin position="32"/>
        <end position="61"/>
    </location>
</feature>
<dbReference type="PROSITE" id="PS00198">
    <property type="entry name" value="4FE4S_FER_1"/>
    <property type="match status" value="1"/>
</dbReference>
<dbReference type="CDD" id="cd10551">
    <property type="entry name" value="PsrB"/>
    <property type="match status" value="1"/>
</dbReference>
<dbReference type="GO" id="GO:0051539">
    <property type="term" value="F:4 iron, 4 sulfur cluster binding"/>
    <property type="evidence" value="ECO:0007669"/>
    <property type="project" value="UniProtKB-KW"/>
</dbReference>
<evidence type="ECO:0000256" key="2">
    <source>
        <dbReference type="ARBA" id="ARBA00022723"/>
    </source>
</evidence>
<keyword evidence="1" id="KW-0004">4Fe-4S</keyword>